<protein>
    <submittedName>
        <fullName evidence="1">Transposase</fullName>
    </submittedName>
</protein>
<comment type="caution">
    <text evidence="1">The sequence shown here is derived from an EMBL/GenBank/DDBJ whole genome shotgun (WGS) entry which is preliminary data.</text>
</comment>
<name>A0ABV0CMH7_9NEIS</name>
<evidence type="ECO:0000313" key="1">
    <source>
        <dbReference type="EMBL" id="MEN7431172.1"/>
    </source>
</evidence>
<dbReference type="SUPFAM" id="SSF46689">
    <property type="entry name" value="Homeodomain-like"/>
    <property type="match status" value="1"/>
</dbReference>
<proteinExistence type="predicted"/>
<evidence type="ECO:0000313" key="2">
    <source>
        <dbReference type="Proteomes" id="UP001405405"/>
    </source>
</evidence>
<dbReference type="EMBL" id="JAYFSJ010000006">
    <property type="protein sequence ID" value="MEN7431172.1"/>
    <property type="molecule type" value="Genomic_DNA"/>
</dbReference>
<gene>
    <name evidence="1" type="ORF">VA599_10450</name>
</gene>
<accession>A0ABV0CMH7</accession>
<dbReference type="InterPro" id="IPR002514">
    <property type="entry name" value="Transposase_8"/>
</dbReference>
<organism evidence="1 2">
    <name type="scientific">Chromobacterium indicum</name>
    <dbReference type="NCBI Taxonomy" id="3110228"/>
    <lineage>
        <taxon>Bacteria</taxon>
        <taxon>Pseudomonadati</taxon>
        <taxon>Pseudomonadota</taxon>
        <taxon>Betaproteobacteria</taxon>
        <taxon>Neisseriales</taxon>
        <taxon>Chromobacteriaceae</taxon>
        <taxon>Chromobacterium</taxon>
    </lineage>
</organism>
<dbReference type="Pfam" id="PF01527">
    <property type="entry name" value="HTH_Tnp_1"/>
    <property type="match status" value="1"/>
</dbReference>
<dbReference type="InterPro" id="IPR009057">
    <property type="entry name" value="Homeodomain-like_sf"/>
</dbReference>
<keyword evidence="2" id="KW-1185">Reference proteome</keyword>
<reference evidence="1 2" key="1">
    <citation type="submission" date="2023-12" db="EMBL/GenBank/DDBJ databases">
        <title>Chromobacterium sp. strain TRC.1.1.SA producing antimicrobial pigment.</title>
        <authorList>
            <person name="Verma N."/>
            <person name="Choksket S."/>
            <person name="Pinnaka A.K."/>
            <person name="Korpole S."/>
        </authorList>
    </citation>
    <scope>NUCLEOTIDE SEQUENCE [LARGE SCALE GENOMIC DNA]</scope>
    <source>
        <strain evidence="1 2">TRC1.1.SA</strain>
    </source>
</reference>
<dbReference type="RefSeq" id="WP_346788508.1">
    <property type="nucleotide sequence ID" value="NZ_JAYFSJ010000006.1"/>
</dbReference>
<sequence length="139" mass="15473">MSTQRFTPEFKEEAVKQVTERGYSVAEVFAWFGVSSHSLYKQVKTFTGLSLSPGFYCANYGLCLSARARDWVATSGRRTYPFLASWLRQVAHPLRAAAGYALRLAQAGFLIDISAICRQVLLAGLKQICATKPFLKINN</sequence>
<dbReference type="Proteomes" id="UP001405405">
    <property type="component" value="Unassembled WGS sequence"/>
</dbReference>